<evidence type="ECO:0000256" key="6">
    <source>
        <dbReference type="ARBA" id="ARBA00022723"/>
    </source>
</evidence>
<evidence type="ECO:0000256" key="4">
    <source>
        <dbReference type="ARBA" id="ARBA00022617"/>
    </source>
</evidence>
<keyword evidence="6" id="KW-0479">Metal-binding</keyword>
<dbReference type="EC" id="7.2.1.3" evidence="11"/>
<gene>
    <name evidence="16" type="primary">LOC113504628</name>
</gene>
<dbReference type="GO" id="GO:0140571">
    <property type="term" value="F:transmembrane ascorbate ferrireductase activity"/>
    <property type="evidence" value="ECO:0007669"/>
    <property type="project" value="UniProtKB-EC"/>
</dbReference>
<evidence type="ECO:0000256" key="7">
    <source>
        <dbReference type="ARBA" id="ARBA00022982"/>
    </source>
</evidence>
<dbReference type="PANTHER" id="PTHR15422">
    <property type="entry name" value="OS05G0565100 PROTEIN"/>
    <property type="match status" value="1"/>
</dbReference>
<dbReference type="OrthoDB" id="432881at2759"/>
<feature type="transmembrane region" description="Helical" evidence="13">
    <location>
        <begin position="176"/>
        <end position="197"/>
    </location>
</feature>
<keyword evidence="3" id="KW-0813">Transport</keyword>
<dbReference type="GO" id="GO:0016020">
    <property type="term" value="C:membrane"/>
    <property type="evidence" value="ECO:0007669"/>
    <property type="project" value="UniProtKB-SubCell"/>
</dbReference>
<dbReference type="Proteomes" id="UP000322000">
    <property type="component" value="Chromosome 2"/>
</dbReference>
<dbReference type="KEGG" id="tnl:113504628"/>
<dbReference type="PROSITE" id="PS50939">
    <property type="entry name" value="CYTOCHROME_B561"/>
    <property type="match status" value="1"/>
</dbReference>
<feature type="transmembrane region" description="Helical" evidence="13">
    <location>
        <begin position="36"/>
        <end position="62"/>
    </location>
</feature>
<evidence type="ECO:0000259" key="14">
    <source>
        <dbReference type="PROSITE" id="PS50939"/>
    </source>
</evidence>
<feature type="domain" description="Cytochrome b561" evidence="14">
    <location>
        <begin position="43"/>
        <end position="239"/>
    </location>
</feature>
<accession>A0A7E5WQ14</accession>
<feature type="transmembrane region" description="Helical" evidence="13">
    <location>
        <begin position="74"/>
        <end position="93"/>
    </location>
</feature>
<sequence length="239" mass="26035">MSAVPKTPQMNPTTVIVENGPQNPPESPNNNEGSQFFLVIMNIINSLTHMLLGCIVISAFIYANVARASTFKQHIYLCVFGYVILMAQAVLTFNPHNGWSTNIKFPVKRKLHAVMQICGSSLAIAGTAVQMASVFNNLRSTHGIFGFIAFLLTVVSLVGGIYHLIYQNEMKGTLRFCHAIVGCLTLTSAFIALALGFDSMRNSILRPDTNTNMFIASTVLALVGTLIVSCGKIFNRRCA</sequence>
<evidence type="ECO:0000256" key="10">
    <source>
        <dbReference type="ARBA" id="ARBA00023136"/>
    </source>
</evidence>
<dbReference type="InterPro" id="IPR006593">
    <property type="entry name" value="Cyt_b561/ferric_Rdtase_TM"/>
</dbReference>
<evidence type="ECO:0000313" key="16">
    <source>
        <dbReference type="RefSeq" id="XP_026742840.1"/>
    </source>
</evidence>
<dbReference type="PANTHER" id="PTHR15422:SF43">
    <property type="entry name" value="ASCORBATE FERRIREDUCTASE (TRANSMEMBRANE)"/>
    <property type="match status" value="1"/>
</dbReference>
<dbReference type="Gene3D" id="1.20.120.1770">
    <property type="match status" value="1"/>
</dbReference>
<evidence type="ECO:0000256" key="5">
    <source>
        <dbReference type="ARBA" id="ARBA00022692"/>
    </source>
</evidence>
<dbReference type="Pfam" id="PF03188">
    <property type="entry name" value="Cytochrom_B561"/>
    <property type="match status" value="1"/>
</dbReference>
<comment type="subcellular location">
    <subcellularLocation>
        <location evidence="2">Membrane</location>
        <topology evidence="2">Multi-pass membrane protein</topology>
    </subcellularLocation>
</comment>
<evidence type="ECO:0000256" key="13">
    <source>
        <dbReference type="SAM" id="Phobius"/>
    </source>
</evidence>
<keyword evidence="7" id="KW-0249">Electron transport</keyword>
<dbReference type="RefSeq" id="XP_026742840.1">
    <property type="nucleotide sequence ID" value="XM_026887039.1"/>
</dbReference>
<protein>
    <recommendedName>
        <fullName evidence="11">ascorbate ferrireductase (transmembrane)</fullName>
        <ecNumber evidence="11">7.2.1.3</ecNumber>
    </recommendedName>
</protein>
<keyword evidence="4" id="KW-0349">Heme</keyword>
<evidence type="ECO:0000313" key="15">
    <source>
        <dbReference type="Proteomes" id="UP000322000"/>
    </source>
</evidence>
<evidence type="ECO:0000256" key="8">
    <source>
        <dbReference type="ARBA" id="ARBA00022989"/>
    </source>
</evidence>
<feature type="transmembrane region" description="Helical" evidence="13">
    <location>
        <begin position="213"/>
        <end position="234"/>
    </location>
</feature>
<dbReference type="InParanoid" id="A0A7E5WQ14"/>
<keyword evidence="15" id="KW-1185">Reference proteome</keyword>
<comment type="cofactor">
    <cofactor evidence="1">
        <name>heme b</name>
        <dbReference type="ChEBI" id="CHEBI:60344"/>
    </cofactor>
</comment>
<dbReference type="GO" id="GO:0140575">
    <property type="term" value="F:transmembrane monodehydroascorbate reductase activity"/>
    <property type="evidence" value="ECO:0007669"/>
    <property type="project" value="InterPro"/>
</dbReference>
<dbReference type="GeneID" id="113504628"/>
<evidence type="ECO:0000256" key="9">
    <source>
        <dbReference type="ARBA" id="ARBA00023004"/>
    </source>
</evidence>
<evidence type="ECO:0000256" key="1">
    <source>
        <dbReference type="ARBA" id="ARBA00001970"/>
    </source>
</evidence>
<keyword evidence="8 13" id="KW-1133">Transmembrane helix</keyword>
<feature type="region of interest" description="Disordered" evidence="12">
    <location>
        <begin position="1"/>
        <end position="28"/>
    </location>
</feature>
<evidence type="ECO:0000256" key="3">
    <source>
        <dbReference type="ARBA" id="ARBA00022448"/>
    </source>
</evidence>
<feature type="transmembrane region" description="Helical" evidence="13">
    <location>
        <begin position="144"/>
        <end position="164"/>
    </location>
</feature>
<keyword evidence="9" id="KW-0408">Iron</keyword>
<evidence type="ECO:0000256" key="12">
    <source>
        <dbReference type="SAM" id="MobiDB-lite"/>
    </source>
</evidence>
<dbReference type="AlphaFoldDB" id="A0A7E5WQ14"/>
<evidence type="ECO:0000256" key="2">
    <source>
        <dbReference type="ARBA" id="ARBA00004141"/>
    </source>
</evidence>
<dbReference type="InterPro" id="IPR045150">
    <property type="entry name" value="CYB561D1/2"/>
</dbReference>
<evidence type="ECO:0000256" key="11">
    <source>
        <dbReference type="ARBA" id="ARBA00024225"/>
    </source>
</evidence>
<reference evidence="16" key="1">
    <citation type="submission" date="2025-08" db="UniProtKB">
        <authorList>
            <consortium name="RefSeq"/>
        </authorList>
    </citation>
    <scope>IDENTIFICATION</scope>
</reference>
<dbReference type="GO" id="GO:0046872">
    <property type="term" value="F:metal ion binding"/>
    <property type="evidence" value="ECO:0007669"/>
    <property type="project" value="UniProtKB-KW"/>
</dbReference>
<proteinExistence type="predicted"/>
<dbReference type="SMART" id="SM00665">
    <property type="entry name" value="B561"/>
    <property type="match status" value="1"/>
</dbReference>
<keyword evidence="5 13" id="KW-0812">Transmembrane</keyword>
<name>A0A7E5WQ14_TRINI</name>
<organism evidence="15 16">
    <name type="scientific">Trichoplusia ni</name>
    <name type="common">Cabbage looper</name>
    <dbReference type="NCBI Taxonomy" id="7111"/>
    <lineage>
        <taxon>Eukaryota</taxon>
        <taxon>Metazoa</taxon>
        <taxon>Ecdysozoa</taxon>
        <taxon>Arthropoda</taxon>
        <taxon>Hexapoda</taxon>
        <taxon>Insecta</taxon>
        <taxon>Pterygota</taxon>
        <taxon>Neoptera</taxon>
        <taxon>Endopterygota</taxon>
        <taxon>Lepidoptera</taxon>
        <taxon>Glossata</taxon>
        <taxon>Ditrysia</taxon>
        <taxon>Noctuoidea</taxon>
        <taxon>Noctuidae</taxon>
        <taxon>Plusiinae</taxon>
        <taxon>Trichoplusia</taxon>
    </lineage>
</organism>
<keyword evidence="10 13" id="KW-0472">Membrane</keyword>